<dbReference type="GO" id="GO:0005743">
    <property type="term" value="C:mitochondrial inner membrane"/>
    <property type="evidence" value="ECO:0007669"/>
    <property type="project" value="UniProtKB-SubCell"/>
</dbReference>
<keyword evidence="7" id="KW-1133">Transmembrane helix</keyword>
<reference evidence="17 18" key="1">
    <citation type="journal article" date="2021" name="G3 (Bethesda)">
        <title>Improved contiguity of the threespine stickleback genome using long-read sequencing.</title>
        <authorList>
            <person name="Nath S."/>
            <person name="Shaw D.E."/>
            <person name="White M.A."/>
        </authorList>
    </citation>
    <scope>NUCLEOTIDE SEQUENCE [LARGE SCALE GENOMIC DNA]</scope>
    <source>
        <strain evidence="17 18">Lake Benthic</strain>
    </source>
</reference>
<dbReference type="Ensembl" id="ENSGACT00000010075.2">
    <property type="protein sequence ID" value="ENSGACP00000010053.2"/>
    <property type="gene ID" value="ENSGACG00000007574.2"/>
</dbReference>
<dbReference type="AlphaFoldDB" id="G3NXI4"/>
<comment type="catalytic activity">
    <reaction evidence="12">
        <text>Fe(2+)(in) = Fe(2+)(out)</text>
        <dbReference type="Rhea" id="RHEA:28486"/>
        <dbReference type="ChEBI" id="CHEBI:29033"/>
    </reaction>
</comment>
<comment type="similarity">
    <text evidence="2 15">Belongs to the mitochondrial carrier (TC 2.A.29) family.</text>
</comment>
<feature type="repeat" description="Solcar" evidence="14">
    <location>
        <begin position="88"/>
        <end position="176"/>
    </location>
</feature>
<dbReference type="PANTHER" id="PTHR45758:SF20">
    <property type="entry name" value="MITOFERRIN-2"/>
    <property type="match status" value="1"/>
</dbReference>
<dbReference type="eggNOG" id="KOG0760">
    <property type="taxonomic scope" value="Eukaryota"/>
</dbReference>
<evidence type="ECO:0000256" key="8">
    <source>
        <dbReference type="ARBA" id="ARBA00023004"/>
    </source>
</evidence>
<evidence type="ECO:0000256" key="7">
    <source>
        <dbReference type="ARBA" id="ARBA00022989"/>
    </source>
</evidence>
<dbReference type="SUPFAM" id="SSF103506">
    <property type="entry name" value="Mitochondrial carrier"/>
    <property type="match status" value="1"/>
</dbReference>
<dbReference type="PANTHER" id="PTHR45758">
    <property type="entry name" value="MITOFERRIN-1-RELATED"/>
    <property type="match status" value="1"/>
</dbReference>
<evidence type="ECO:0000256" key="14">
    <source>
        <dbReference type="PROSITE-ProRule" id="PRU00282"/>
    </source>
</evidence>
<comment type="function">
    <text evidence="13">Mitochondrial iron transporter that mediates iron uptake. Probably required for heme synthesis of hemoproteins and Fe-S cluster assembly in non-erythroid cells.</text>
</comment>
<evidence type="ECO:0000256" key="12">
    <source>
        <dbReference type="ARBA" id="ARBA00036243"/>
    </source>
</evidence>
<accession>G3NXI4</accession>
<keyword evidence="18" id="KW-1185">Reference proteome</keyword>
<evidence type="ECO:0000256" key="4">
    <source>
        <dbReference type="ARBA" id="ARBA00022496"/>
    </source>
</evidence>
<dbReference type="FunCoup" id="G3NXI4">
    <property type="interactions" value="1931"/>
</dbReference>
<protein>
    <submittedName>
        <fullName evidence="17">Solute carrier family 25 member 28</fullName>
    </submittedName>
</protein>
<dbReference type="InParanoid" id="G3NXI4"/>
<evidence type="ECO:0000256" key="15">
    <source>
        <dbReference type="RuleBase" id="RU000488"/>
    </source>
</evidence>
<keyword evidence="11 14" id="KW-0472">Membrane</keyword>
<feature type="compositionally biased region" description="Pro residues" evidence="16">
    <location>
        <begin position="324"/>
        <end position="337"/>
    </location>
</feature>
<dbReference type="Pfam" id="PF00153">
    <property type="entry name" value="Mito_carr"/>
    <property type="match status" value="1"/>
</dbReference>
<feature type="region of interest" description="Disordered" evidence="16">
    <location>
        <begin position="1"/>
        <end position="25"/>
    </location>
</feature>
<keyword evidence="6" id="KW-0999">Mitochondrion inner membrane</keyword>
<evidence type="ECO:0000256" key="16">
    <source>
        <dbReference type="SAM" id="MobiDB-lite"/>
    </source>
</evidence>
<keyword evidence="9" id="KW-0406">Ion transport</keyword>
<evidence type="ECO:0000256" key="10">
    <source>
        <dbReference type="ARBA" id="ARBA00023128"/>
    </source>
</evidence>
<dbReference type="STRING" id="69293.ENSGACP00000010053"/>
<dbReference type="InterPro" id="IPR018108">
    <property type="entry name" value="MCP_transmembrane"/>
</dbReference>
<evidence type="ECO:0000256" key="1">
    <source>
        <dbReference type="ARBA" id="ARBA00004448"/>
    </source>
</evidence>
<evidence type="ECO:0000256" key="9">
    <source>
        <dbReference type="ARBA" id="ARBA00023065"/>
    </source>
</evidence>
<dbReference type="Proteomes" id="UP000007635">
    <property type="component" value="Chromosome VI"/>
</dbReference>
<evidence type="ECO:0000313" key="18">
    <source>
        <dbReference type="Proteomes" id="UP000007635"/>
    </source>
</evidence>
<feature type="region of interest" description="Disordered" evidence="16">
    <location>
        <begin position="270"/>
        <end position="290"/>
    </location>
</feature>
<dbReference type="PROSITE" id="PS50920">
    <property type="entry name" value="SOLCAR"/>
    <property type="match status" value="1"/>
</dbReference>
<proteinExistence type="inferred from homology"/>
<evidence type="ECO:0000256" key="13">
    <source>
        <dbReference type="ARBA" id="ARBA00037402"/>
    </source>
</evidence>
<organism evidence="17 18">
    <name type="scientific">Gasterosteus aculeatus aculeatus</name>
    <name type="common">three-spined stickleback</name>
    <dbReference type="NCBI Taxonomy" id="481459"/>
    <lineage>
        <taxon>Eukaryota</taxon>
        <taxon>Metazoa</taxon>
        <taxon>Chordata</taxon>
        <taxon>Craniata</taxon>
        <taxon>Vertebrata</taxon>
        <taxon>Euteleostomi</taxon>
        <taxon>Actinopterygii</taxon>
        <taxon>Neopterygii</taxon>
        <taxon>Teleostei</taxon>
        <taxon>Neoteleostei</taxon>
        <taxon>Acanthomorphata</taxon>
        <taxon>Eupercaria</taxon>
        <taxon>Perciformes</taxon>
        <taxon>Cottioidei</taxon>
        <taxon>Gasterosteales</taxon>
        <taxon>Gasterosteidae</taxon>
        <taxon>Gasterosteus</taxon>
    </lineage>
</organism>
<dbReference type="GO" id="GO:0048250">
    <property type="term" value="P:iron import into the mitochondrion"/>
    <property type="evidence" value="ECO:0007669"/>
    <property type="project" value="TreeGrafter"/>
</dbReference>
<name>G3NXI4_GASAC</name>
<evidence type="ECO:0000256" key="11">
    <source>
        <dbReference type="ARBA" id="ARBA00023136"/>
    </source>
</evidence>
<comment type="subcellular location">
    <subcellularLocation>
        <location evidence="1">Mitochondrion inner membrane</location>
        <topology evidence="1">Multi-pass membrane protein</topology>
    </subcellularLocation>
</comment>
<dbReference type="GeneTree" id="ENSGT00940000157049"/>
<dbReference type="Bgee" id="ENSGACG00000007574">
    <property type="expression patterns" value="Expressed in diencephalon and 13 other cell types or tissues"/>
</dbReference>
<evidence type="ECO:0000256" key="2">
    <source>
        <dbReference type="ARBA" id="ARBA00006375"/>
    </source>
</evidence>
<sequence length="405" mass="44049">MEADGFVRRRRMTAETAGSDPGVAGASAGAEVRWLGGRFWGVSESIVGSLTPRIGGETELQTVDFTRSAQDAQTEDTEPDYEGLPQGASTSTHMLAGAVAGIMEHCLMFPIDCVKTRMQSLQPDPAARYRNVMDALRRIVATEGVWRPMRGLNATAVGAGPAHALYFASYEKLKKTLSDVIHPGANSHLANGTIRPTHTHVQITNSWMCGHTASRRDHEPNRSREAAHADVQFAVPRRVGLCTRRVAQRGRGCLLPQLHHPAHHERALPGAPLHDLRVPPGAAEPPQTVQPLVPHVVRRLGRGHRGRDHHTSGRVQDPAQHPGVPRPPLPVFWPRPRSPQTHLGPGPRLQDGLQAGRPEGLLQGGPGEDHLPDALHGHQLVRLRVLQIRTHQAPARQEENAARGG</sequence>
<evidence type="ECO:0000313" key="17">
    <source>
        <dbReference type="Ensembl" id="ENSGACP00000010053.2"/>
    </source>
</evidence>
<keyword evidence="8" id="KW-0408">Iron</keyword>
<keyword evidence="5 14" id="KW-0812">Transmembrane</keyword>
<feature type="region of interest" description="Disordered" evidence="16">
    <location>
        <begin position="302"/>
        <end position="370"/>
    </location>
</feature>
<reference evidence="17" key="2">
    <citation type="submission" date="2025-08" db="UniProtKB">
        <authorList>
            <consortium name="Ensembl"/>
        </authorList>
    </citation>
    <scope>IDENTIFICATION</scope>
</reference>
<keyword evidence="3 15" id="KW-0813">Transport</keyword>
<evidence type="ECO:0000256" key="6">
    <source>
        <dbReference type="ARBA" id="ARBA00022792"/>
    </source>
</evidence>
<dbReference type="InterPro" id="IPR023395">
    <property type="entry name" value="MCP_dom_sf"/>
</dbReference>
<dbReference type="OMA" id="WRPMRGM"/>
<evidence type="ECO:0000256" key="5">
    <source>
        <dbReference type="ARBA" id="ARBA00022692"/>
    </source>
</evidence>
<evidence type="ECO:0000256" key="3">
    <source>
        <dbReference type="ARBA" id="ARBA00022448"/>
    </source>
</evidence>
<reference evidence="17" key="3">
    <citation type="submission" date="2025-09" db="UniProtKB">
        <authorList>
            <consortium name="Ensembl"/>
        </authorList>
    </citation>
    <scope>IDENTIFICATION</scope>
</reference>
<dbReference type="GO" id="GO:0015093">
    <property type="term" value="F:ferrous iron transmembrane transporter activity"/>
    <property type="evidence" value="ECO:0007669"/>
    <property type="project" value="TreeGrafter"/>
</dbReference>
<keyword evidence="10" id="KW-0496">Mitochondrion</keyword>
<keyword evidence="4" id="KW-0410">Iron transport</keyword>
<dbReference type="Gene3D" id="1.50.40.10">
    <property type="entry name" value="Mitochondrial carrier domain"/>
    <property type="match status" value="1"/>
</dbReference>